<evidence type="ECO:0000256" key="10">
    <source>
        <dbReference type="RuleBase" id="RU366046"/>
    </source>
</evidence>
<keyword evidence="7 10" id="KW-0520">NAD</keyword>
<comment type="similarity">
    <text evidence="4 10">Belongs to the NAD(P)-dependent epimerase/dehydratase family.</text>
</comment>
<dbReference type="KEGG" id="pcor:KS4_12640"/>
<evidence type="ECO:0000256" key="7">
    <source>
        <dbReference type="ARBA" id="ARBA00023027"/>
    </source>
</evidence>
<dbReference type="Gene3D" id="3.40.50.720">
    <property type="entry name" value="NAD(P)-binding Rossmann-like Domain"/>
    <property type="match status" value="1"/>
</dbReference>
<evidence type="ECO:0000313" key="13">
    <source>
        <dbReference type="Proteomes" id="UP000317369"/>
    </source>
</evidence>
<sequence length="330" mass="36498">MKVLVTGGAGYIGSHAVKHLDESGHDVIAVDNLSLGHRAAVAEHIPFYQTDIRNVAEMYEILKDHEIECVMHFAAFSQVGESVGDPLKYYDNNTYGSTCLLQAMNEAGVKKLVFSSTCATYGEPEEVPIAETCKQNPINPYGWSKLFVERMLKDYAAANKDFAYSALRYFNVAGSAADGKIGEDHHPETHIIPVILQAALGQRDAITIFGKDYPTPDGTCIRDYIHVEDLVDAHAVVMGALQPGDARIYNLGIGNGLSVKQIVDAAKKATQIDFQVNDGDRRAGDPPMLYANPSKIKEELGWEAKYRDVEKIIETAWRWFRANPDGYNDR</sequence>
<evidence type="ECO:0000256" key="4">
    <source>
        <dbReference type="ARBA" id="ARBA00007637"/>
    </source>
</evidence>
<organism evidence="12 13">
    <name type="scientific">Poriferisphaera corsica</name>
    <dbReference type="NCBI Taxonomy" id="2528020"/>
    <lineage>
        <taxon>Bacteria</taxon>
        <taxon>Pseudomonadati</taxon>
        <taxon>Planctomycetota</taxon>
        <taxon>Phycisphaerae</taxon>
        <taxon>Phycisphaerales</taxon>
        <taxon>Phycisphaeraceae</taxon>
        <taxon>Poriferisphaera</taxon>
    </lineage>
</organism>
<dbReference type="GO" id="GO:0033499">
    <property type="term" value="P:galactose catabolic process via UDP-galactose, Leloir pathway"/>
    <property type="evidence" value="ECO:0007669"/>
    <property type="project" value="TreeGrafter"/>
</dbReference>
<keyword evidence="9 10" id="KW-0119">Carbohydrate metabolism</keyword>
<evidence type="ECO:0000256" key="2">
    <source>
        <dbReference type="ARBA" id="ARBA00001911"/>
    </source>
</evidence>
<evidence type="ECO:0000256" key="1">
    <source>
        <dbReference type="ARBA" id="ARBA00000083"/>
    </source>
</evidence>
<dbReference type="PANTHER" id="PTHR43725">
    <property type="entry name" value="UDP-GLUCOSE 4-EPIMERASE"/>
    <property type="match status" value="1"/>
</dbReference>
<dbReference type="AlphaFoldDB" id="A0A517YSK7"/>
<evidence type="ECO:0000256" key="3">
    <source>
        <dbReference type="ARBA" id="ARBA00004947"/>
    </source>
</evidence>
<dbReference type="GO" id="GO:0003978">
    <property type="term" value="F:UDP-glucose 4-epimerase activity"/>
    <property type="evidence" value="ECO:0007669"/>
    <property type="project" value="UniProtKB-UniRule"/>
</dbReference>
<dbReference type="SUPFAM" id="SSF51735">
    <property type="entry name" value="NAD(P)-binding Rossmann-fold domains"/>
    <property type="match status" value="1"/>
</dbReference>
<dbReference type="NCBIfam" id="TIGR01179">
    <property type="entry name" value="galE"/>
    <property type="match status" value="1"/>
</dbReference>
<dbReference type="PANTHER" id="PTHR43725:SF53">
    <property type="entry name" value="UDP-ARABINOSE 4-EPIMERASE 1"/>
    <property type="match status" value="1"/>
</dbReference>
<dbReference type="Pfam" id="PF01370">
    <property type="entry name" value="Epimerase"/>
    <property type="match status" value="1"/>
</dbReference>
<dbReference type="InterPro" id="IPR036291">
    <property type="entry name" value="NAD(P)-bd_dom_sf"/>
</dbReference>
<reference evidence="12 13" key="1">
    <citation type="submission" date="2019-02" db="EMBL/GenBank/DDBJ databases">
        <title>Deep-cultivation of Planctomycetes and their phenomic and genomic characterization uncovers novel biology.</title>
        <authorList>
            <person name="Wiegand S."/>
            <person name="Jogler M."/>
            <person name="Boedeker C."/>
            <person name="Pinto D."/>
            <person name="Vollmers J."/>
            <person name="Rivas-Marin E."/>
            <person name="Kohn T."/>
            <person name="Peeters S.H."/>
            <person name="Heuer A."/>
            <person name="Rast P."/>
            <person name="Oberbeckmann S."/>
            <person name="Bunk B."/>
            <person name="Jeske O."/>
            <person name="Meyerdierks A."/>
            <person name="Storesund J.E."/>
            <person name="Kallscheuer N."/>
            <person name="Luecker S."/>
            <person name="Lage O.M."/>
            <person name="Pohl T."/>
            <person name="Merkel B.J."/>
            <person name="Hornburger P."/>
            <person name="Mueller R.-W."/>
            <person name="Bruemmer F."/>
            <person name="Labrenz M."/>
            <person name="Spormann A.M."/>
            <person name="Op den Camp H."/>
            <person name="Overmann J."/>
            <person name="Amann R."/>
            <person name="Jetten M.S.M."/>
            <person name="Mascher T."/>
            <person name="Medema M.H."/>
            <person name="Devos D.P."/>
            <person name="Kaster A.-K."/>
            <person name="Ovreas L."/>
            <person name="Rohde M."/>
            <person name="Galperin M.Y."/>
            <person name="Jogler C."/>
        </authorList>
    </citation>
    <scope>NUCLEOTIDE SEQUENCE [LARGE SCALE GENOMIC DNA]</scope>
    <source>
        <strain evidence="12 13">KS4</strain>
    </source>
</reference>
<gene>
    <name evidence="12" type="primary">galE_2</name>
    <name evidence="12" type="ORF">KS4_12640</name>
</gene>
<protein>
    <recommendedName>
        <fullName evidence="6 10">UDP-glucose 4-epimerase</fullName>
        <ecNumber evidence="5 10">5.1.3.2</ecNumber>
    </recommendedName>
</protein>
<dbReference type="InterPro" id="IPR005886">
    <property type="entry name" value="UDP_G4E"/>
</dbReference>
<dbReference type="CDD" id="cd05247">
    <property type="entry name" value="UDP_G4E_1_SDR_e"/>
    <property type="match status" value="1"/>
</dbReference>
<dbReference type="Proteomes" id="UP000317369">
    <property type="component" value="Chromosome"/>
</dbReference>
<evidence type="ECO:0000256" key="8">
    <source>
        <dbReference type="ARBA" id="ARBA00023235"/>
    </source>
</evidence>
<evidence type="ECO:0000256" key="6">
    <source>
        <dbReference type="ARBA" id="ARBA00018569"/>
    </source>
</evidence>
<comment type="pathway">
    <text evidence="3 10">Carbohydrate metabolism; galactose metabolism.</text>
</comment>
<evidence type="ECO:0000313" key="12">
    <source>
        <dbReference type="EMBL" id="QDU33219.1"/>
    </source>
</evidence>
<evidence type="ECO:0000259" key="11">
    <source>
        <dbReference type="Pfam" id="PF01370"/>
    </source>
</evidence>
<dbReference type="OrthoDB" id="258549at2"/>
<dbReference type="UniPathway" id="UPA00214"/>
<evidence type="ECO:0000256" key="9">
    <source>
        <dbReference type="ARBA" id="ARBA00023277"/>
    </source>
</evidence>
<accession>A0A517YSK7</accession>
<proteinExistence type="inferred from homology"/>
<comment type="cofactor">
    <cofactor evidence="2 10">
        <name>NAD(+)</name>
        <dbReference type="ChEBI" id="CHEBI:57540"/>
    </cofactor>
</comment>
<evidence type="ECO:0000256" key="5">
    <source>
        <dbReference type="ARBA" id="ARBA00013189"/>
    </source>
</evidence>
<dbReference type="Gene3D" id="3.90.25.10">
    <property type="entry name" value="UDP-galactose 4-epimerase, domain 1"/>
    <property type="match status" value="1"/>
</dbReference>
<keyword evidence="8 10" id="KW-0413">Isomerase</keyword>
<name>A0A517YSK7_9BACT</name>
<keyword evidence="13" id="KW-1185">Reference proteome</keyword>
<comment type="catalytic activity">
    <reaction evidence="1 10">
        <text>UDP-alpha-D-glucose = UDP-alpha-D-galactose</text>
        <dbReference type="Rhea" id="RHEA:22168"/>
        <dbReference type="ChEBI" id="CHEBI:58885"/>
        <dbReference type="ChEBI" id="CHEBI:66914"/>
        <dbReference type="EC" id="5.1.3.2"/>
    </reaction>
</comment>
<dbReference type="EC" id="5.1.3.2" evidence="5 10"/>
<dbReference type="RefSeq" id="WP_145075994.1">
    <property type="nucleotide sequence ID" value="NZ_CP036425.1"/>
</dbReference>
<feature type="domain" description="NAD-dependent epimerase/dehydratase" evidence="11">
    <location>
        <begin position="3"/>
        <end position="252"/>
    </location>
</feature>
<dbReference type="InterPro" id="IPR001509">
    <property type="entry name" value="Epimerase_deHydtase"/>
</dbReference>
<comment type="subunit">
    <text evidence="10">Homodimer.</text>
</comment>
<dbReference type="PRINTS" id="PR01713">
    <property type="entry name" value="NUCEPIMERASE"/>
</dbReference>
<dbReference type="EMBL" id="CP036425">
    <property type="protein sequence ID" value="QDU33219.1"/>
    <property type="molecule type" value="Genomic_DNA"/>
</dbReference>